<dbReference type="GO" id="GO:0004167">
    <property type="term" value="F:dopachrome isomerase activity"/>
    <property type="evidence" value="ECO:0007669"/>
    <property type="project" value="UniProtKB-EC"/>
</dbReference>
<evidence type="ECO:0000256" key="6">
    <source>
        <dbReference type="ARBA" id="ARBA00036735"/>
    </source>
</evidence>
<accession>A0A9W9XES6</accession>
<dbReference type="EMBL" id="JAPWDQ010000003">
    <property type="protein sequence ID" value="KAJ5490786.1"/>
    <property type="molecule type" value="Genomic_DNA"/>
</dbReference>
<dbReference type="Pfam" id="PF01187">
    <property type="entry name" value="MIF"/>
    <property type="match status" value="1"/>
</dbReference>
<keyword evidence="3" id="KW-0202">Cytokine</keyword>
<dbReference type="PANTHER" id="PTHR11954">
    <property type="entry name" value="D-DOPACHROME DECARBOXYLASE"/>
    <property type="match status" value="1"/>
</dbReference>
<comment type="subcellular location">
    <subcellularLocation>
        <location evidence="1">Secreted</location>
    </subcellularLocation>
</comment>
<comment type="similarity">
    <text evidence="2">Belongs to the MIF family.</text>
</comment>
<evidence type="ECO:0000256" key="12">
    <source>
        <dbReference type="ARBA" id="ARBA00042730"/>
    </source>
</evidence>
<dbReference type="GO" id="GO:0005576">
    <property type="term" value="C:extracellular region"/>
    <property type="evidence" value="ECO:0007669"/>
    <property type="project" value="UniProtKB-SubCell"/>
</dbReference>
<keyword evidence="4" id="KW-0964">Secreted</keyword>
<dbReference type="Gene3D" id="3.30.429.10">
    <property type="entry name" value="Macrophage Migration Inhibitory Factor"/>
    <property type="match status" value="1"/>
</dbReference>
<evidence type="ECO:0000313" key="14">
    <source>
        <dbReference type="EMBL" id="KAJ5490786.1"/>
    </source>
</evidence>
<feature type="region of interest" description="Disordered" evidence="13">
    <location>
        <begin position="69"/>
        <end position="110"/>
    </location>
</feature>
<comment type="caution">
    <text evidence="14">The sequence shown here is derived from an EMBL/GenBank/DDBJ whole genome shotgun (WGS) entry which is preliminary data.</text>
</comment>
<evidence type="ECO:0000313" key="15">
    <source>
        <dbReference type="Proteomes" id="UP001148312"/>
    </source>
</evidence>
<sequence length="320" mass="34961">MRFPRKPKIIPPPPGLDQTAWCSMHAAELRRSLESLLPTNPVPANVHEQSQPEQRAVAPFIFEATNTDTTTTNYNLTPPSSKSVERASRPCLSDESTESGPAKERPQQASSTLLSTLASEVAQIFQNPESAVQLVVQQNVSVFYGGSTLPSYLLKVWTSSAACGSLLNLRNATLLQQTLHDTLGIASDRGAVLFMPVPEVNIGTICSTAQSVFGRQEQVGAQRSGLFRTLSRGMSRRLKRTSDTTGPLIVSGATPTHIRLYEADRKRSSENAAVVDAEQKEYDGPKTRESLMSILERLRRAKKSKVKQESEGDTCHGGRD</sequence>
<feature type="region of interest" description="Disordered" evidence="13">
    <location>
        <begin position="300"/>
        <end position="320"/>
    </location>
</feature>
<comment type="catalytic activity">
    <reaction evidence="6">
        <text>3-phenylpyruvate = enol-phenylpyruvate</text>
        <dbReference type="Rhea" id="RHEA:17097"/>
        <dbReference type="ChEBI" id="CHEBI:16815"/>
        <dbReference type="ChEBI" id="CHEBI:18005"/>
        <dbReference type="EC" id="5.3.2.1"/>
    </reaction>
</comment>
<organism evidence="14 15">
    <name type="scientific">Penicillium diatomitis</name>
    <dbReference type="NCBI Taxonomy" id="2819901"/>
    <lineage>
        <taxon>Eukaryota</taxon>
        <taxon>Fungi</taxon>
        <taxon>Dikarya</taxon>
        <taxon>Ascomycota</taxon>
        <taxon>Pezizomycotina</taxon>
        <taxon>Eurotiomycetes</taxon>
        <taxon>Eurotiomycetidae</taxon>
        <taxon>Eurotiales</taxon>
        <taxon>Aspergillaceae</taxon>
        <taxon>Penicillium</taxon>
    </lineage>
</organism>
<feature type="compositionally biased region" description="Basic and acidic residues" evidence="13">
    <location>
        <begin position="306"/>
        <end position="320"/>
    </location>
</feature>
<dbReference type="PANTHER" id="PTHR11954:SF6">
    <property type="entry name" value="MACROPHAGE MIGRATION INHIBITORY FACTOR"/>
    <property type="match status" value="1"/>
</dbReference>
<dbReference type="InterPro" id="IPR014347">
    <property type="entry name" value="Tautomerase/MIF_sf"/>
</dbReference>
<dbReference type="SUPFAM" id="SSF55331">
    <property type="entry name" value="Tautomerase/MIF"/>
    <property type="match status" value="1"/>
</dbReference>
<gene>
    <name evidence="14" type="ORF">N7539_002353</name>
</gene>
<evidence type="ECO:0000256" key="11">
    <source>
        <dbReference type="ARBA" id="ARBA00041912"/>
    </source>
</evidence>
<evidence type="ECO:0000256" key="13">
    <source>
        <dbReference type="SAM" id="MobiDB-lite"/>
    </source>
</evidence>
<dbReference type="EC" id="5.3.3.12" evidence="8"/>
<dbReference type="RefSeq" id="XP_056791915.1">
    <property type="nucleotide sequence ID" value="XM_056931956.1"/>
</dbReference>
<reference evidence="14" key="2">
    <citation type="journal article" date="2023" name="IMA Fungus">
        <title>Comparative genomic study of the Penicillium genus elucidates a diverse pangenome and 15 lateral gene transfer events.</title>
        <authorList>
            <person name="Petersen C."/>
            <person name="Sorensen T."/>
            <person name="Nielsen M.R."/>
            <person name="Sondergaard T.E."/>
            <person name="Sorensen J.L."/>
            <person name="Fitzpatrick D.A."/>
            <person name="Frisvad J.C."/>
            <person name="Nielsen K.L."/>
        </authorList>
    </citation>
    <scope>NUCLEOTIDE SEQUENCE</scope>
    <source>
        <strain evidence="14">IBT 30728</strain>
    </source>
</reference>
<dbReference type="GO" id="GO:0050178">
    <property type="term" value="F:phenylpyruvate tautomerase activity"/>
    <property type="evidence" value="ECO:0007669"/>
    <property type="project" value="UniProtKB-EC"/>
</dbReference>
<evidence type="ECO:0000256" key="8">
    <source>
        <dbReference type="ARBA" id="ARBA00038932"/>
    </source>
</evidence>
<comment type="catalytic activity">
    <reaction evidence="7">
        <text>L-dopachrome = 5,6-dihydroxyindole-2-carboxylate</text>
        <dbReference type="Rhea" id="RHEA:13041"/>
        <dbReference type="ChEBI" id="CHEBI:16875"/>
        <dbReference type="ChEBI" id="CHEBI:57509"/>
        <dbReference type="EC" id="5.3.3.12"/>
    </reaction>
</comment>
<dbReference type="Proteomes" id="UP001148312">
    <property type="component" value="Unassembled WGS sequence"/>
</dbReference>
<evidence type="ECO:0000256" key="5">
    <source>
        <dbReference type="ARBA" id="ARBA00023235"/>
    </source>
</evidence>
<dbReference type="EC" id="5.3.2.1" evidence="9"/>
<evidence type="ECO:0000256" key="9">
    <source>
        <dbReference type="ARBA" id="ARBA00039086"/>
    </source>
</evidence>
<evidence type="ECO:0000256" key="3">
    <source>
        <dbReference type="ARBA" id="ARBA00022514"/>
    </source>
</evidence>
<proteinExistence type="inferred from homology"/>
<evidence type="ECO:0000256" key="7">
    <source>
        <dbReference type="ARBA" id="ARBA00036823"/>
    </source>
</evidence>
<keyword evidence="15" id="KW-1185">Reference proteome</keyword>
<evidence type="ECO:0000256" key="10">
    <source>
        <dbReference type="ARBA" id="ARBA00041631"/>
    </source>
</evidence>
<dbReference type="GeneID" id="81622205"/>
<reference evidence="14" key="1">
    <citation type="submission" date="2022-12" db="EMBL/GenBank/DDBJ databases">
        <authorList>
            <person name="Petersen C."/>
        </authorList>
    </citation>
    <scope>NUCLEOTIDE SEQUENCE</scope>
    <source>
        <strain evidence="14">IBT 30728</strain>
    </source>
</reference>
<evidence type="ECO:0000256" key="4">
    <source>
        <dbReference type="ARBA" id="ARBA00022525"/>
    </source>
</evidence>
<keyword evidence="5" id="KW-0413">Isomerase</keyword>
<evidence type="ECO:0000256" key="1">
    <source>
        <dbReference type="ARBA" id="ARBA00004613"/>
    </source>
</evidence>
<dbReference type="InterPro" id="IPR001398">
    <property type="entry name" value="Macrophage_inhib_fac"/>
</dbReference>
<protein>
    <recommendedName>
        <fullName evidence="12">L-dopachrome isomerase</fullName>
        <ecNumber evidence="9">5.3.2.1</ecNumber>
        <ecNumber evidence="8">5.3.3.12</ecNumber>
    </recommendedName>
    <alternativeName>
        <fullName evidence="10">L-dopachrome tautomerase</fullName>
    </alternativeName>
    <alternativeName>
        <fullName evidence="11">Phenylpyruvate tautomerase</fullName>
    </alternativeName>
</protein>
<evidence type="ECO:0000256" key="2">
    <source>
        <dbReference type="ARBA" id="ARBA00005851"/>
    </source>
</evidence>
<dbReference type="AlphaFoldDB" id="A0A9W9XES6"/>
<name>A0A9W9XES6_9EURO</name>